<dbReference type="PIRSF" id="PIRSF021898">
    <property type="entry name" value="UCP021898"/>
    <property type="match status" value="1"/>
</dbReference>
<protein>
    <recommendedName>
        <fullName evidence="3">Amidohydrolase-related domain-containing protein</fullName>
    </recommendedName>
</protein>
<evidence type="ECO:0008006" key="3">
    <source>
        <dbReference type="Google" id="ProtNLM"/>
    </source>
</evidence>
<dbReference type="PATRIC" id="fig|566551.4.peg.2287"/>
<name>S3IVX7_9ENTR</name>
<dbReference type="SUPFAM" id="SSF51556">
    <property type="entry name" value="Metallo-dependent hydrolases"/>
    <property type="match status" value="1"/>
</dbReference>
<comment type="caution">
    <text evidence="1">The sequence shown here is derived from an EMBL/GenBank/DDBJ whole genome shotgun (WGS) entry which is preliminary data.</text>
</comment>
<dbReference type="STRING" id="566551.HMPREF0201_02489"/>
<evidence type="ECO:0000313" key="1">
    <source>
        <dbReference type="EMBL" id="EPF16741.1"/>
    </source>
</evidence>
<organism evidence="1 2">
    <name type="scientific">Cedecea davisae DSM 4568</name>
    <dbReference type="NCBI Taxonomy" id="566551"/>
    <lineage>
        <taxon>Bacteria</taxon>
        <taxon>Pseudomonadati</taxon>
        <taxon>Pseudomonadota</taxon>
        <taxon>Gammaproteobacteria</taxon>
        <taxon>Enterobacterales</taxon>
        <taxon>Enterobacteriaceae</taxon>
        <taxon>Cedecea</taxon>
    </lineage>
</organism>
<reference evidence="1 2" key="1">
    <citation type="submission" date="2013-04" db="EMBL/GenBank/DDBJ databases">
        <authorList>
            <person name="Weinstock G."/>
            <person name="Sodergren E."/>
            <person name="Lobos E.A."/>
            <person name="Fulton L."/>
            <person name="Fulton R."/>
            <person name="Courtney L."/>
            <person name="Fronick C."/>
            <person name="O'Laughlin M."/>
            <person name="Godfrey J."/>
            <person name="Wilson R.M."/>
            <person name="Miner T."/>
            <person name="Farmer C."/>
            <person name="Delehaunty K."/>
            <person name="Cordes M."/>
            <person name="Minx P."/>
            <person name="Tomlinson C."/>
            <person name="Chen J."/>
            <person name="Wollam A."/>
            <person name="Pepin K.H."/>
            <person name="Palsikar V.B."/>
            <person name="Zhang X."/>
            <person name="Suruliraj S."/>
            <person name="Perna N.T."/>
            <person name="Plunkett G."/>
            <person name="Warren W."/>
            <person name="Mitreva M."/>
            <person name="Mardis E.R."/>
            <person name="Wilson R.K."/>
        </authorList>
    </citation>
    <scope>NUCLEOTIDE SEQUENCE [LARGE SCALE GENOMIC DNA]</scope>
    <source>
        <strain evidence="1 2">DSM 4568</strain>
    </source>
</reference>
<dbReference type="Proteomes" id="UP000014585">
    <property type="component" value="Unassembled WGS sequence"/>
</dbReference>
<dbReference type="InterPro" id="IPR046249">
    <property type="entry name" value="DUF6282"/>
</dbReference>
<gene>
    <name evidence="1" type="ORF">HMPREF0201_02489</name>
</gene>
<dbReference type="EMBL" id="ATDT01000021">
    <property type="protein sequence ID" value="EPF16741.1"/>
    <property type="molecule type" value="Genomic_DNA"/>
</dbReference>
<dbReference type="InterPro" id="IPR032466">
    <property type="entry name" value="Metal_Hydrolase"/>
</dbReference>
<proteinExistence type="predicted"/>
<evidence type="ECO:0000313" key="2">
    <source>
        <dbReference type="Proteomes" id="UP000014585"/>
    </source>
</evidence>
<dbReference type="Pfam" id="PF19799">
    <property type="entry name" value="DUF6282"/>
    <property type="match status" value="1"/>
</dbReference>
<sequence>MGAKRMTHPFFARWSQRLRFLDVHYHASPDSYLRRYTALEAGQRYAELKGGVVLKSHLGSVSALAAGLQQQGLPVFGSIVLNALAGGFSLEAIKQALSQYQFDAAPRLLVHLPTIVSSEHRSALTRTFANKYARENAQQPLSITDDDGRIRPEVEAIIAFARHHNIVLSSGHAGKGQTLRLIEAVEKAGGCRLMLNQPANPMTGFSAPELKALGRYSWLYIEQCALTVYLKYQTEEDMYDVLSGVNNVVYSSDLGQPHQPGISHWLADSETWFRRAGLGVDKVDAVRRLNPLRMLDPQPSPD</sequence>
<dbReference type="AlphaFoldDB" id="S3IVX7"/>
<dbReference type="HOGENOM" id="CLU_060721_1_0_6"/>
<dbReference type="InterPro" id="IPR016797">
    <property type="entry name" value="UCP021898"/>
</dbReference>
<accession>S3IVX7</accession>